<name>A0A0L0KEB8_9ACTN</name>
<dbReference type="EMBL" id="JPPY01000083">
    <property type="protein sequence ID" value="KND36163.1"/>
    <property type="molecule type" value="Genomic_DNA"/>
</dbReference>
<dbReference type="AlphaFoldDB" id="A0A0L0KEB8"/>
<protein>
    <recommendedName>
        <fullName evidence="3">Tetratricopeptide repeat protein</fullName>
    </recommendedName>
</protein>
<accession>A0A0L0KEB8</accession>
<proteinExistence type="predicted"/>
<dbReference type="Proteomes" id="UP000037151">
    <property type="component" value="Unassembled WGS sequence"/>
</dbReference>
<gene>
    <name evidence="1" type="ORF">IQ63_12770</name>
</gene>
<evidence type="ECO:0008006" key="3">
    <source>
        <dbReference type="Google" id="ProtNLM"/>
    </source>
</evidence>
<organism evidence="1 2">
    <name type="scientific">Streptomyces acidiscabies</name>
    <dbReference type="NCBI Taxonomy" id="42234"/>
    <lineage>
        <taxon>Bacteria</taxon>
        <taxon>Bacillati</taxon>
        <taxon>Actinomycetota</taxon>
        <taxon>Actinomycetes</taxon>
        <taxon>Kitasatosporales</taxon>
        <taxon>Streptomycetaceae</taxon>
        <taxon>Streptomyces</taxon>
    </lineage>
</organism>
<evidence type="ECO:0000313" key="2">
    <source>
        <dbReference type="Proteomes" id="UP000037151"/>
    </source>
</evidence>
<dbReference type="PATRIC" id="fig|42234.21.peg.2633"/>
<evidence type="ECO:0000313" key="1">
    <source>
        <dbReference type="EMBL" id="KND36163.1"/>
    </source>
</evidence>
<reference evidence="2" key="1">
    <citation type="submission" date="2014-07" db="EMBL/GenBank/DDBJ databases">
        <title>Genome sequencing of plant-pathogenic Streptomyces species.</title>
        <authorList>
            <person name="Harrison J."/>
            <person name="Sapp M."/>
            <person name="Thwaites R."/>
            <person name="Studholme D.J."/>
        </authorList>
    </citation>
    <scope>NUCLEOTIDE SEQUENCE [LARGE SCALE GENOMIC DNA]</scope>
    <source>
        <strain evidence="2">NCPPB 4445</strain>
    </source>
</reference>
<comment type="caution">
    <text evidence="1">The sequence shown here is derived from an EMBL/GenBank/DDBJ whole genome shotgun (WGS) entry which is preliminary data.</text>
</comment>
<sequence length="355" mass="38725">MSPSAYLGKLATALVSYSYAREFQERPEIVLALYAEAVGAAREIGVDEPQRTEVLVRVLGAYEWRLFGAGRREEGLAACEEAADAGKEGFARGQVASEGYGSRRLGIVLAEEGRHEEAVEVVRCEVGGSFWELVQYGAELDSVGRAQEASAVFGRLADDHRDRLDAQEGSLAMTVAVLVQYARLPGTVDAAAVLGEALGLLKELSEGGERRGLGDLSSFWSTLLALSARSLEPAGAPAPAYGAPVTHWSPDVRRAYFAGLDELEREAAEPDRDLKQRAVVQHRLAVRSTLYHEGRVGRVKQPLRPLFDESVSLARELGDRAWLARTLTDRAMFEVAAMRYREAYAGFREAVEPAE</sequence>